<organism evidence="1 2">
    <name type="scientific">Mucilaginibacter gracilis</name>
    <dbReference type="NCBI Taxonomy" id="423350"/>
    <lineage>
        <taxon>Bacteria</taxon>
        <taxon>Pseudomonadati</taxon>
        <taxon>Bacteroidota</taxon>
        <taxon>Sphingobacteriia</taxon>
        <taxon>Sphingobacteriales</taxon>
        <taxon>Sphingobacteriaceae</taxon>
        <taxon>Mucilaginibacter</taxon>
    </lineage>
</organism>
<gene>
    <name evidence="1" type="ORF">BDD43_0481</name>
</gene>
<dbReference type="AlphaFoldDB" id="A0A495IUK5"/>
<protein>
    <submittedName>
        <fullName evidence="1">Uncharacterized protein</fullName>
    </submittedName>
</protein>
<dbReference type="EMBL" id="RBKU01000001">
    <property type="protein sequence ID" value="RKR80380.1"/>
    <property type="molecule type" value="Genomic_DNA"/>
</dbReference>
<sequence>MIALSIHRNNLLNISLLTIIRKLFLAKSLAIKRMRQQINRDNYTATYDTIDGHIYISSFIRWIDIAVFKVVMDYIVRNFDPAGINIGGLIDSLYYVLIKPKLASFYKILHCGMNCYRENN</sequence>
<evidence type="ECO:0000313" key="2">
    <source>
        <dbReference type="Proteomes" id="UP000268007"/>
    </source>
</evidence>
<evidence type="ECO:0000313" key="1">
    <source>
        <dbReference type="EMBL" id="RKR80380.1"/>
    </source>
</evidence>
<reference evidence="1 2" key="1">
    <citation type="submission" date="2018-10" db="EMBL/GenBank/DDBJ databases">
        <title>Genomic Encyclopedia of Archaeal and Bacterial Type Strains, Phase II (KMG-II): from individual species to whole genera.</title>
        <authorList>
            <person name="Goeker M."/>
        </authorList>
    </citation>
    <scope>NUCLEOTIDE SEQUENCE [LARGE SCALE GENOMIC DNA]</scope>
    <source>
        <strain evidence="1 2">DSM 18602</strain>
    </source>
</reference>
<keyword evidence="2" id="KW-1185">Reference proteome</keyword>
<comment type="caution">
    <text evidence="1">The sequence shown here is derived from an EMBL/GenBank/DDBJ whole genome shotgun (WGS) entry which is preliminary data.</text>
</comment>
<dbReference type="OrthoDB" id="9884046at2"/>
<name>A0A495IUK5_9SPHI</name>
<proteinExistence type="predicted"/>
<accession>A0A495IUK5</accession>
<dbReference type="Proteomes" id="UP000268007">
    <property type="component" value="Unassembled WGS sequence"/>
</dbReference>
<dbReference type="RefSeq" id="WP_121196144.1">
    <property type="nucleotide sequence ID" value="NZ_RBKU01000001.1"/>
</dbReference>